<gene>
    <name evidence="2" type="primary">srbc-64</name>
</gene>
<dbReference type="PANTHER" id="PTHR46418">
    <property type="entry name" value="SRBC-64-RELATED-RELATED"/>
    <property type="match status" value="1"/>
</dbReference>
<keyword evidence="1" id="KW-0812">Transmembrane</keyword>
<name>B1NYG7_CAEEL</name>
<dbReference type="AlphaFoldDB" id="B1NYG7"/>
<dbReference type="EMBL" id="EU163930">
    <property type="protein sequence ID" value="ABX83020.1"/>
    <property type="molecule type" value="Genomic_DNA"/>
</dbReference>
<feature type="transmembrane region" description="Helical" evidence="1">
    <location>
        <begin position="179"/>
        <end position="197"/>
    </location>
</feature>
<feature type="transmembrane region" description="Helical" evidence="1">
    <location>
        <begin position="12"/>
        <end position="34"/>
    </location>
</feature>
<keyword evidence="1" id="KW-0472">Membrane</keyword>
<keyword evidence="1" id="KW-1133">Transmembrane helix</keyword>
<dbReference type="UCSC" id="Y39G10AR.22">
    <property type="organism name" value="c. elegans"/>
</dbReference>
<proteinExistence type="predicted"/>
<sequence length="290" mass="33630">MPEIVKILNNFLSVVFSQTTCILNFYLLFSIFYSKRIAWKSELSLIYIRFAFDMFYTFFVPHNKIYYIIRQIFPGCVVKNLSFYLIWPTIPLGCIRATLVFLITLDRVIALFFPIYYHNHRFKISLSAIIISVSCFGASDHLILFGYCRYTVDVPLECDNFNCVIKSCFYSYWVSRDQIQYILTGTFSVILLFRLVIWNNFVASQRSQNLSRATRIALLESIVIICFSIIPSLIFASFPSLNFASVGPWTIVLKHAGFMIEALIICQFLLKRKSKNAIGRNSNVLTAWSQ</sequence>
<accession>B1NYG7</accession>
<dbReference type="InterPro" id="IPR019420">
    <property type="entry name" value="7TM_GPCR_serpentine_rcpt_Srbc"/>
</dbReference>
<evidence type="ECO:0000313" key="2">
    <source>
        <dbReference type="EMBL" id="ABX83020.1"/>
    </source>
</evidence>
<organism evidence="2">
    <name type="scientific">Caenorhabditis elegans</name>
    <dbReference type="NCBI Taxonomy" id="6239"/>
    <lineage>
        <taxon>Eukaryota</taxon>
        <taxon>Metazoa</taxon>
        <taxon>Ecdysozoa</taxon>
        <taxon>Nematoda</taxon>
        <taxon>Chromadorea</taxon>
        <taxon>Rhabditida</taxon>
        <taxon>Rhabditina</taxon>
        <taxon>Rhabditomorpha</taxon>
        <taxon>Rhabditoidea</taxon>
        <taxon>Rhabditidae</taxon>
        <taxon>Peloderinae</taxon>
        <taxon>Caenorhabditis</taxon>
    </lineage>
</organism>
<evidence type="ECO:0000256" key="1">
    <source>
        <dbReference type="SAM" id="Phobius"/>
    </source>
</evidence>
<dbReference type="PANTHER" id="PTHR46418:SF1">
    <property type="entry name" value="G-PROTEIN COUPLED RECEPTORS FAMILY 1 PROFILE DOMAIN-CONTAINING PROTEIN-RELATED"/>
    <property type="match status" value="1"/>
</dbReference>
<protein>
    <submittedName>
        <fullName evidence="2">SRBC-64</fullName>
    </submittedName>
</protein>
<feature type="transmembrane region" description="Helical" evidence="1">
    <location>
        <begin position="46"/>
        <end position="69"/>
    </location>
</feature>
<dbReference type="Pfam" id="PF10316">
    <property type="entry name" value="7TM_GPCR_Srbc"/>
    <property type="match status" value="1"/>
</dbReference>
<dbReference type="HOGENOM" id="CLU_059075_0_1_1"/>
<feature type="transmembrane region" description="Helical" evidence="1">
    <location>
        <begin position="126"/>
        <end position="147"/>
    </location>
</feature>
<feature type="transmembrane region" description="Helical" evidence="1">
    <location>
        <begin position="251"/>
        <end position="270"/>
    </location>
</feature>
<reference evidence="2" key="1">
    <citation type="journal article" date="2008" name="Science">
        <title>Widespread genetic incompatibility in C. elegans maintained by balancing selection.</title>
        <authorList>
            <person name="Seidel H.S."/>
            <person name="Rockman M.V."/>
            <person name="Kruglyak L."/>
        </authorList>
    </citation>
    <scope>NUCLEOTIDE SEQUENCE</scope>
    <source>
        <strain evidence="2">KR314</strain>
    </source>
</reference>
<feature type="transmembrane region" description="Helical" evidence="1">
    <location>
        <begin position="218"/>
        <end position="239"/>
    </location>
</feature>
<feature type="transmembrane region" description="Helical" evidence="1">
    <location>
        <begin position="81"/>
        <end position="105"/>
    </location>
</feature>